<dbReference type="Proteomes" id="UP000594759">
    <property type="component" value="Chromosome"/>
</dbReference>
<gene>
    <name evidence="3" type="ORF">IZT61_06520</name>
</gene>
<dbReference type="Pfam" id="PF01471">
    <property type="entry name" value="PG_binding_1"/>
    <property type="match status" value="1"/>
</dbReference>
<keyword evidence="4" id="KW-1185">Reference proteome</keyword>
<name>A0A7S9L1S1_9SPHI</name>
<evidence type="ECO:0000259" key="1">
    <source>
        <dbReference type="Pfam" id="PF01471"/>
    </source>
</evidence>
<dbReference type="Pfam" id="PF13539">
    <property type="entry name" value="Peptidase_M15_4"/>
    <property type="match status" value="1"/>
</dbReference>
<dbReference type="RefSeq" id="WP_196100368.1">
    <property type="nucleotide sequence ID" value="NZ_CP064939.1"/>
</dbReference>
<accession>A0A7S9L1S1</accession>
<dbReference type="InterPro" id="IPR002477">
    <property type="entry name" value="Peptidoglycan-bd-like"/>
</dbReference>
<feature type="domain" description="Peptidoglycan binding-like" evidence="1">
    <location>
        <begin position="12"/>
        <end position="65"/>
    </location>
</feature>
<dbReference type="Gene3D" id="3.30.1380.10">
    <property type="match status" value="1"/>
</dbReference>
<dbReference type="SUPFAM" id="SSF55166">
    <property type="entry name" value="Hedgehog/DD-peptidase"/>
    <property type="match status" value="1"/>
</dbReference>
<reference evidence="3 4" key="1">
    <citation type="submission" date="2020-11" db="EMBL/GenBank/DDBJ databases">
        <title>Pedobacter endophytica, an endophytic bacteria isolated form Carex pumila.</title>
        <authorList>
            <person name="Peng Y."/>
            <person name="Jiang L."/>
            <person name="Lee J."/>
        </authorList>
    </citation>
    <scope>NUCLEOTIDE SEQUENCE [LARGE SCALE GENOMIC DNA]</scope>
    <source>
        <strain evidence="3 4">JBR3-12</strain>
    </source>
</reference>
<evidence type="ECO:0000259" key="2">
    <source>
        <dbReference type="Pfam" id="PF13539"/>
    </source>
</evidence>
<dbReference type="InterPro" id="IPR036366">
    <property type="entry name" value="PGBDSf"/>
</dbReference>
<feature type="domain" description="Peptidase M15C" evidence="2">
    <location>
        <begin position="190"/>
        <end position="254"/>
    </location>
</feature>
<proteinExistence type="predicted"/>
<dbReference type="Gene3D" id="1.10.101.10">
    <property type="entry name" value="PGBD-like superfamily/PGBD"/>
    <property type="match status" value="1"/>
</dbReference>
<evidence type="ECO:0000313" key="3">
    <source>
        <dbReference type="EMBL" id="QPH40914.1"/>
    </source>
</evidence>
<evidence type="ECO:0000313" key="4">
    <source>
        <dbReference type="Proteomes" id="UP000594759"/>
    </source>
</evidence>
<dbReference type="InterPro" id="IPR039561">
    <property type="entry name" value="Peptidase_M15C"/>
</dbReference>
<dbReference type="SUPFAM" id="SSF47090">
    <property type="entry name" value="PGBD-like"/>
    <property type="match status" value="1"/>
</dbReference>
<sequence length="260" mass="29091">MGLAVIRMGSKGSQVEDWQYFLRGKNIYWDIVDGKYGLNTFKATCTFQSLHGLSPDGVVGDKTYGAAMMEGFGVTSDPVTDKQTLNWPAKPNFSPLKTDDQKQQLFGPFSFVHHPLPGDPEHIEIQGDWQKKNIIKVPIPQMKVFGGSQMWFHHLAAKQVQKMWSDWEQAGLLHLVLTWGGSFNPRFIRGSRTTLSNHAFGTAFDINVAWNGLKEVPALVGRKGSVRELVGLANDNGFYWGGHFSRQDGMHFEIAKLHGS</sequence>
<protein>
    <submittedName>
        <fullName evidence="3">M15 family metallopeptidase</fullName>
    </submittedName>
</protein>
<dbReference type="GO" id="GO:0008233">
    <property type="term" value="F:peptidase activity"/>
    <property type="evidence" value="ECO:0007669"/>
    <property type="project" value="InterPro"/>
</dbReference>
<dbReference type="EMBL" id="CP064939">
    <property type="protein sequence ID" value="QPH40914.1"/>
    <property type="molecule type" value="Genomic_DNA"/>
</dbReference>
<organism evidence="3 4">
    <name type="scientific">Pedobacter endophyticus</name>
    <dbReference type="NCBI Taxonomy" id="2789740"/>
    <lineage>
        <taxon>Bacteria</taxon>
        <taxon>Pseudomonadati</taxon>
        <taxon>Bacteroidota</taxon>
        <taxon>Sphingobacteriia</taxon>
        <taxon>Sphingobacteriales</taxon>
        <taxon>Sphingobacteriaceae</taxon>
        <taxon>Pedobacter</taxon>
    </lineage>
</organism>
<dbReference type="AlphaFoldDB" id="A0A7S9L1S1"/>
<dbReference type="KEGG" id="pex:IZT61_06520"/>
<dbReference type="InterPro" id="IPR036365">
    <property type="entry name" value="PGBD-like_sf"/>
</dbReference>
<dbReference type="InterPro" id="IPR009045">
    <property type="entry name" value="Zn_M74/Hedgehog-like"/>
</dbReference>